<name>A0A6N8G0A3_9CHRO</name>
<evidence type="ECO:0000313" key="2">
    <source>
        <dbReference type="Proteomes" id="UP000441797"/>
    </source>
</evidence>
<dbReference type="EMBL" id="NAPY01000042">
    <property type="protein sequence ID" value="MUL38539.1"/>
    <property type="molecule type" value="Genomic_DNA"/>
</dbReference>
<dbReference type="Proteomes" id="UP000441797">
    <property type="component" value="Unassembled WGS sequence"/>
</dbReference>
<organism evidence="1 2">
    <name type="scientific">Gloeocapsopsis dulcis AAB1 = 1H9</name>
    <dbReference type="NCBI Taxonomy" id="1433147"/>
    <lineage>
        <taxon>Bacteria</taxon>
        <taxon>Bacillati</taxon>
        <taxon>Cyanobacteriota</taxon>
        <taxon>Cyanophyceae</taxon>
        <taxon>Oscillatoriophycideae</taxon>
        <taxon>Chroococcales</taxon>
        <taxon>Chroococcaceae</taxon>
        <taxon>Gloeocapsopsis</taxon>
        <taxon>Gloeocapsopsis dulcis</taxon>
    </lineage>
</organism>
<evidence type="ECO:0000313" key="1">
    <source>
        <dbReference type="EMBL" id="MUL38539.1"/>
    </source>
</evidence>
<reference evidence="1 2" key="1">
    <citation type="journal article" date="2019" name="Front. Microbiol.">
        <title>Genomic Features for Desiccation Tolerance and Sugar Biosynthesis in the Extremophile Gloeocapsopsis sp. UTEX B3054.</title>
        <authorList>
            <person name="Urrejola C."/>
            <person name="Alcorta J."/>
            <person name="Salas L."/>
            <person name="Vasquez M."/>
            <person name="Polz M.F."/>
            <person name="Vicuna R."/>
            <person name="Diez B."/>
        </authorList>
    </citation>
    <scope>NUCLEOTIDE SEQUENCE [LARGE SCALE GENOMIC DNA]</scope>
    <source>
        <strain evidence="1 2">1H9</strain>
    </source>
</reference>
<gene>
    <name evidence="1" type="ORF">BWI75_19965</name>
</gene>
<dbReference type="AlphaFoldDB" id="A0A6N8G0A3"/>
<accession>A0A6N8G0A3</accession>
<proteinExistence type="predicted"/>
<keyword evidence="2" id="KW-1185">Reference proteome</keyword>
<protein>
    <submittedName>
        <fullName evidence="1">Uncharacterized protein</fullName>
    </submittedName>
</protein>
<comment type="caution">
    <text evidence="1">The sequence shown here is derived from an EMBL/GenBank/DDBJ whole genome shotgun (WGS) entry which is preliminary data.</text>
</comment>
<dbReference type="RefSeq" id="WP_105220637.1">
    <property type="nucleotide sequence ID" value="NZ_CAWNSU010000065.1"/>
</dbReference>
<sequence>MNRYALLKATAQDYVKESQIRMILAPILSNLHLHFQSPAKIEQQLQEILTTLQADYAVSPRYGSLNIINLLRQLQVAFASDYVDTLNLTLNA</sequence>